<sequence length="142" mass="15204">MASQTEETATDDSLEESNTDKQENVPEKASEEIISEKEVVKSEKASDENINEKASEESIVDNQEDVKTEKILPENEKDATENAVPDEPTVVNGSVAGGTVNGNGGLSGPSTPDVASNHTEGDPDEIVQECPKCKMYLYSSSL</sequence>
<protein>
    <submittedName>
        <fullName evidence="3">Uncharacterized protein LOC109476565</fullName>
    </submittedName>
</protein>
<evidence type="ECO:0000256" key="1">
    <source>
        <dbReference type="SAM" id="MobiDB-lite"/>
    </source>
</evidence>
<dbReference type="KEGG" id="bbel:109476565"/>
<dbReference type="GeneID" id="109476565"/>
<keyword evidence="2" id="KW-1185">Reference proteome</keyword>
<feature type="compositionally biased region" description="Acidic residues" evidence="1">
    <location>
        <begin position="8"/>
        <end position="17"/>
    </location>
</feature>
<feature type="compositionally biased region" description="Basic and acidic residues" evidence="1">
    <location>
        <begin position="64"/>
        <end position="80"/>
    </location>
</feature>
<feature type="compositionally biased region" description="Polar residues" evidence="1">
    <location>
        <begin position="109"/>
        <end position="118"/>
    </location>
</feature>
<gene>
    <name evidence="3" type="primary">LOC109476565</name>
</gene>
<dbReference type="OrthoDB" id="10534085at2759"/>
<dbReference type="RefSeq" id="XP_019633109.1">
    <property type="nucleotide sequence ID" value="XM_019777550.1"/>
</dbReference>
<name>A0A6P4ZGI0_BRABE</name>
<evidence type="ECO:0000313" key="2">
    <source>
        <dbReference type="Proteomes" id="UP000515135"/>
    </source>
</evidence>
<evidence type="ECO:0000313" key="3">
    <source>
        <dbReference type="RefSeq" id="XP_019633109.1"/>
    </source>
</evidence>
<feature type="compositionally biased region" description="Basic and acidic residues" evidence="1">
    <location>
        <begin position="18"/>
        <end position="56"/>
    </location>
</feature>
<feature type="region of interest" description="Disordered" evidence="1">
    <location>
        <begin position="1"/>
        <end position="126"/>
    </location>
</feature>
<accession>A0A6P4ZGI0</accession>
<dbReference type="AlphaFoldDB" id="A0A6P4ZGI0"/>
<dbReference type="Proteomes" id="UP000515135">
    <property type="component" value="Unplaced"/>
</dbReference>
<feature type="compositionally biased region" description="Gly residues" evidence="1">
    <location>
        <begin position="95"/>
        <end position="107"/>
    </location>
</feature>
<proteinExistence type="predicted"/>
<reference evidence="3" key="1">
    <citation type="submission" date="2025-08" db="UniProtKB">
        <authorList>
            <consortium name="RefSeq"/>
        </authorList>
    </citation>
    <scope>IDENTIFICATION</scope>
    <source>
        <tissue evidence="3">Gonad</tissue>
    </source>
</reference>
<organism evidence="2 3">
    <name type="scientific">Branchiostoma belcheri</name>
    <name type="common">Amphioxus</name>
    <dbReference type="NCBI Taxonomy" id="7741"/>
    <lineage>
        <taxon>Eukaryota</taxon>
        <taxon>Metazoa</taxon>
        <taxon>Chordata</taxon>
        <taxon>Cephalochordata</taxon>
        <taxon>Leptocardii</taxon>
        <taxon>Amphioxiformes</taxon>
        <taxon>Branchiostomatidae</taxon>
        <taxon>Branchiostoma</taxon>
    </lineage>
</organism>